<dbReference type="GO" id="GO:0000155">
    <property type="term" value="F:phosphorelay sensor kinase activity"/>
    <property type="evidence" value="ECO:0007669"/>
    <property type="project" value="InterPro"/>
</dbReference>
<dbReference type="InterPro" id="IPR036890">
    <property type="entry name" value="HATPase_C_sf"/>
</dbReference>
<organism evidence="17 18">
    <name type="scientific">Candidatus Daviesbacteria bacterium RIFCSPHIGHO2_02_FULL_43_12</name>
    <dbReference type="NCBI Taxonomy" id="1797776"/>
    <lineage>
        <taxon>Bacteria</taxon>
        <taxon>Candidatus Daviesiibacteriota</taxon>
    </lineage>
</organism>
<evidence type="ECO:0000259" key="15">
    <source>
        <dbReference type="PROSITE" id="PS50112"/>
    </source>
</evidence>
<dbReference type="SMART" id="SM00304">
    <property type="entry name" value="HAMP"/>
    <property type="match status" value="1"/>
</dbReference>
<dbReference type="PROSITE" id="PS50885">
    <property type="entry name" value="HAMP"/>
    <property type="match status" value="1"/>
</dbReference>
<dbReference type="SUPFAM" id="SSF55874">
    <property type="entry name" value="ATPase domain of HSP90 chaperone/DNA topoisomerase II/histidine kinase"/>
    <property type="match status" value="1"/>
</dbReference>
<dbReference type="Pfam" id="PF00672">
    <property type="entry name" value="HAMP"/>
    <property type="match status" value="1"/>
</dbReference>
<dbReference type="Pfam" id="PF00512">
    <property type="entry name" value="HisKA"/>
    <property type="match status" value="1"/>
</dbReference>
<dbReference type="GO" id="GO:0000156">
    <property type="term" value="F:phosphorelay response regulator activity"/>
    <property type="evidence" value="ECO:0007669"/>
    <property type="project" value="TreeGrafter"/>
</dbReference>
<evidence type="ECO:0000256" key="6">
    <source>
        <dbReference type="ARBA" id="ARBA00022692"/>
    </source>
</evidence>
<feature type="domain" description="HAMP" evidence="16">
    <location>
        <begin position="88"/>
        <end position="140"/>
    </location>
</feature>
<evidence type="ECO:0000256" key="7">
    <source>
        <dbReference type="ARBA" id="ARBA00022741"/>
    </source>
</evidence>
<sequence>MPENDSPSIQDQKVLATSELPPDLFNQGSALKVTLRIKTLSLILLPLLILSGTVFYLFYLSNAKGLDFLGTTLFITTLLASVAGLIAWFSLSPLSKIYASIQAFRDGNLQKAIDVHSQDELGQISAVLNEMALGLNTKLANFSADQELSLTEKNKLNTILSALKDGIIVISPDKKVLLSNQEAEHLTGWTNPDMKDQSIDNILILSDRAGQAVDSTEYIPLAGKKEQTYESNQPLTLLNRAGAQVTVALSTTPVPSNSQIGFIISLKDSTRQKQLDSMQLDFVSMASHELRTPITSIRGYLSVFMHENEAKLNKEQKDFLDRMMISTQQLDTLVNNLLAVSKVERGAIAVSTQALDWGQTLTQTVQENQLHASEKNIKLNTEKISDLPKVMADSVRIGEVLNNLIGNAISYTQEGGRITVSSKVEGREMVTTIKDTGRGIDPETLPHLFSKFFRVQGALDKESNSKGTGLGLYLSKSIIDMHKGKIWAESPGLGQGSSFSFTLPLAEKVSVSESLASLDLPKAKIE</sequence>
<gene>
    <name evidence="17" type="ORF">A3D25_02675</name>
</gene>
<feature type="domain" description="Histidine kinase" evidence="14">
    <location>
        <begin position="285"/>
        <end position="507"/>
    </location>
</feature>
<keyword evidence="8" id="KW-0418">Kinase</keyword>
<evidence type="ECO:0000256" key="10">
    <source>
        <dbReference type="ARBA" id="ARBA00022989"/>
    </source>
</evidence>
<dbReference type="SMART" id="SM00387">
    <property type="entry name" value="HATPase_c"/>
    <property type="match status" value="1"/>
</dbReference>
<dbReference type="CDD" id="cd00082">
    <property type="entry name" value="HisKA"/>
    <property type="match status" value="1"/>
</dbReference>
<dbReference type="GO" id="GO:0030295">
    <property type="term" value="F:protein kinase activator activity"/>
    <property type="evidence" value="ECO:0007669"/>
    <property type="project" value="TreeGrafter"/>
</dbReference>
<dbReference type="GO" id="GO:0016020">
    <property type="term" value="C:membrane"/>
    <property type="evidence" value="ECO:0007669"/>
    <property type="project" value="UniProtKB-SubCell"/>
</dbReference>
<dbReference type="Gene3D" id="3.30.565.10">
    <property type="entry name" value="Histidine kinase-like ATPase, C-terminal domain"/>
    <property type="match status" value="1"/>
</dbReference>
<dbReference type="PROSITE" id="PS50112">
    <property type="entry name" value="PAS"/>
    <property type="match status" value="1"/>
</dbReference>
<dbReference type="SUPFAM" id="SSF47384">
    <property type="entry name" value="Homodimeric domain of signal transducing histidine kinase"/>
    <property type="match status" value="1"/>
</dbReference>
<feature type="transmembrane region" description="Helical" evidence="13">
    <location>
        <begin position="71"/>
        <end position="91"/>
    </location>
</feature>
<dbReference type="InterPro" id="IPR003594">
    <property type="entry name" value="HATPase_dom"/>
</dbReference>
<dbReference type="InterPro" id="IPR036097">
    <property type="entry name" value="HisK_dim/P_sf"/>
</dbReference>
<comment type="catalytic activity">
    <reaction evidence="1">
        <text>ATP + protein L-histidine = ADP + protein N-phospho-L-histidine.</text>
        <dbReference type="EC" id="2.7.13.3"/>
    </reaction>
</comment>
<dbReference type="CDD" id="cd06225">
    <property type="entry name" value="HAMP"/>
    <property type="match status" value="1"/>
</dbReference>
<dbReference type="GO" id="GO:0007234">
    <property type="term" value="P:osmosensory signaling via phosphorelay pathway"/>
    <property type="evidence" value="ECO:0007669"/>
    <property type="project" value="TreeGrafter"/>
</dbReference>
<keyword evidence="5" id="KW-0808">Transferase</keyword>
<keyword evidence="7" id="KW-0547">Nucleotide-binding</keyword>
<reference evidence="17 18" key="1">
    <citation type="journal article" date="2016" name="Nat. Commun.">
        <title>Thousands of microbial genomes shed light on interconnected biogeochemical processes in an aquifer system.</title>
        <authorList>
            <person name="Anantharaman K."/>
            <person name="Brown C.T."/>
            <person name="Hug L.A."/>
            <person name="Sharon I."/>
            <person name="Castelle C.J."/>
            <person name="Probst A.J."/>
            <person name="Thomas B.C."/>
            <person name="Singh A."/>
            <person name="Wilkins M.J."/>
            <person name="Karaoz U."/>
            <person name="Brodie E.L."/>
            <person name="Williams K.H."/>
            <person name="Hubbard S.S."/>
            <person name="Banfield J.F."/>
        </authorList>
    </citation>
    <scope>NUCLEOTIDE SEQUENCE [LARGE SCALE GENOMIC DNA]</scope>
</reference>
<dbReference type="SUPFAM" id="SSF158472">
    <property type="entry name" value="HAMP domain-like"/>
    <property type="match status" value="1"/>
</dbReference>
<keyword evidence="11" id="KW-0902">Two-component regulatory system</keyword>
<dbReference type="Gene3D" id="1.10.287.130">
    <property type="match status" value="1"/>
</dbReference>
<dbReference type="PROSITE" id="PS50109">
    <property type="entry name" value="HIS_KIN"/>
    <property type="match status" value="1"/>
</dbReference>
<dbReference type="EC" id="2.7.13.3" evidence="3"/>
<dbReference type="FunFam" id="3.30.565.10:FF:000006">
    <property type="entry name" value="Sensor histidine kinase WalK"/>
    <property type="match status" value="1"/>
</dbReference>
<dbReference type="Gene3D" id="3.30.450.20">
    <property type="entry name" value="PAS domain"/>
    <property type="match status" value="1"/>
</dbReference>
<dbReference type="InterPro" id="IPR050351">
    <property type="entry name" value="BphY/WalK/GraS-like"/>
</dbReference>
<evidence type="ECO:0000256" key="4">
    <source>
        <dbReference type="ARBA" id="ARBA00022553"/>
    </source>
</evidence>
<dbReference type="CDD" id="cd00075">
    <property type="entry name" value="HATPase"/>
    <property type="match status" value="1"/>
</dbReference>
<evidence type="ECO:0000259" key="16">
    <source>
        <dbReference type="PROSITE" id="PS50885"/>
    </source>
</evidence>
<evidence type="ECO:0000256" key="3">
    <source>
        <dbReference type="ARBA" id="ARBA00012438"/>
    </source>
</evidence>
<keyword evidence="10 13" id="KW-1133">Transmembrane helix</keyword>
<evidence type="ECO:0000313" key="18">
    <source>
        <dbReference type="Proteomes" id="UP000177328"/>
    </source>
</evidence>
<evidence type="ECO:0000256" key="12">
    <source>
        <dbReference type="ARBA" id="ARBA00023136"/>
    </source>
</evidence>
<keyword evidence="9" id="KW-0067">ATP-binding</keyword>
<keyword evidence="12 13" id="KW-0472">Membrane</keyword>
<dbReference type="GO" id="GO:0006355">
    <property type="term" value="P:regulation of DNA-templated transcription"/>
    <property type="evidence" value="ECO:0007669"/>
    <property type="project" value="InterPro"/>
</dbReference>
<dbReference type="FunFam" id="1.10.287.130:FF:000001">
    <property type="entry name" value="Two-component sensor histidine kinase"/>
    <property type="match status" value="1"/>
</dbReference>
<dbReference type="InterPro" id="IPR000014">
    <property type="entry name" value="PAS"/>
</dbReference>
<protein>
    <recommendedName>
        <fullName evidence="3">histidine kinase</fullName>
        <ecNumber evidence="3">2.7.13.3</ecNumber>
    </recommendedName>
</protein>
<dbReference type="CDD" id="cd00130">
    <property type="entry name" value="PAS"/>
    <property type="match status" value="1"/>
</dbReference>
<dbReference type="Pfam" id="PF00989">
    <property type="entry name" value="PAS"/>
    <property type="match status" value="1"/>
</dbReference>
<dbReference type="InterPro" id="IPR004358">
    <property type="entry name" value="Sig_transdc_His_kin-like_C"/>
</dbReference>
<dbReference type="NCBIfam" id="TIGR00229">
    <property type="entry name" value="sensory_box"/>
    <property type="match status" value="1"/>
</dbReference>
<evidence type="ECO:0000256" key="8">
    <source>
        <dbReference type="ARBA" id="ARBA00022777"/>
    </source>
</evidence>
<keyword evidence="6 13" id="KW-0812">Transmembrane</keyword>
<dbReference type="Pfam" id="PF02518">
    <property type="entry name" value="HATPase_c"/>
    <property type="match status" value="1"/>
</dbReference>
<evidence type="ECO:0000256" key="2">
    <source>
        <dbReference type="ARBA" id="ARBA00004141"/>
    </source>
</evidence>
<dbReference type="InterPro" id="IPR035965">
    <property type="entry name" value="PAS-like_dom_sf"/>
</dbReference>
<proteinExistence type="predicted"/>
<dbReference type="PANTHER" id="PTHR42878:SF7">
    <property type="entry name" value="SENSOR HISTIDINE KINASE GLRK"/>
    <property type="match status" value="1"/>
</dbReference>
<evidence type="ECO:0000256" key="9">
    <source>
        <dbReference type="ARBA" id="ARBA00022840"/>
    </source>
</evidence>
<comment type="subcellular location">
    <subcellularLocation>
        <location evidence="2">Membrane</location>
        <topology evidence="2">Multi-pass membrane protein</topology>
    </subcellularLocation>
</comment>
<dbReference type="InterPro" id="IPR003660">
    <property type="entry name" value="HAMP_dom"/>
</dbReference>
<keyword evidence="4" id="KW-0597">Phosphoprotein</keyword>
<dbReference type="AlphaFoldDB" id="A0A1F5KKT2"/>
<evidence type="ECO:0000313" key="17">
    <source>
        <dbReference type="EMBL" id="OGE41405.1"/>
    </source>
</evidence>
<feature type="domain" description="PAS" evidence="15">
    <location>
        <begin position="152"/>
        <end position="198"/>
    </location>
</feature>
<dbReference type="SUPFAM" id="SSF55785">
    <property type="entry name" value="PYP-like sensor domain (PAS domain)"/>
    <property type="match status" value="1"/>
</dbReference>
<evidence type="ECO:0000256" key="5">
    <source>
        <dbReference type="ARBA" id="ARBA00022679"/>
    </source>
</evidence>
<name>A0A1F5KKT2_9BACT</name>
<evidence type="ECO:0000256" key="1">
    <source>
        <dbReference type="ARBA" id="ARBA00000085"/>
    </source>
</evidence>
<dbReference type="GO" id="GO:0005524">
    <property type="term" value="F:ATP binding"/>
    <property type="evidence" value="ECO:0007669"/>
    <property type="project" value="UniProtKB-KW"/>
</dbReference>
<comment type="caution">
    <text evidence="17">The sequence shown here is derived from an EMBL/GenBank/DDBJ whole genome shotgun (WGS) entry which is preliminary data.</text>
</comment>
<evidence type="ECO:0000259" key="14">
    <source>
        <dbReference type="PROSITE" id="PS50109"/>
    </source>
</evidence>
<accession>A0A1F5KKT2</accession>
<evidence type="ECO:0000256" key="13">
    <source>
        <dbReference type="SAM" id="Phobius"/>
    </source>
</evidence>
<evidence type="ECO:0000256" key="11">
    <source>
        <dbReference type="ARBA" id="ARBA00023012"/>
    </source>
</evidence>
<dbReference type="PRINTS" id="PR00344">
    <property type="entry name" value="BCTRLSENSOR"/>
</dbReference>
<dbReference type="InterPro" id="IPR013767">
    <property type="entry name" value="PAS_fold"/>
</dbReference>
<dbReference type="SMART" id="SM00388">
    <property type="entry name" value="HisKA"/>
    <property type="match status" value="1"/>
</dbReference>
<dbReference type="EMBL" id="MFDD01000002">
    <property type="protein sequence ID" value="OGE41405.1"/>
    <property type="molecule type" value="Genomic_DNA"/>
</dbReference>
<dbReference type="SMART" id="SM00091">
    <property type="entry name" value="PAS"/>
    <property type="match status" value="1"/>
</dbReference>
<dbReference type="InterPro" id="IPR003661">
    <property type="entry name" value="HisK_dim/P_dom"/>
</dbReference>
<feature type="transmembrane region" description="Helical" evidence="13">
    <location>
        <begin position="40"/>
        <end position="59"/>
    </location>
</feature>
<dbReference type="Gene3D" id="6.10.340.10">
    <property type="match status" value="1"/>
</dbReference>
<dbReference type="Proteomes" id="UP000177328">
    <property type="component" value="Unassembled WGS sequence"/>
</dbReference>
<dbReference type="InterPro" id="IPR005467">
    <property type="entry name" value="His_kinase_dom"/>
</dbReference>
<dbReference type="PANTHER" id="PTHR42878">
    <property type="entry name" value="TWO-COMPONENT HISTIDINE KINASE"/>
    <property type="match status" value="1"/>
</dbReference>